<dbReference type="AlphaFoldDB" id="A0AAW1IV65"/>
<reference evidence="1 2" key="1">
    <citation type="journal article" date="2024" name="BMC Genomics">
        <title>De novo assembly and annotation of Popillia japonica's genome with initial clues to its potential as an invasive pest.</title>
        <authorList>
            <person name="Cucini C."/>
            <person name="Boschi S."/>
            <person name="Funari R."/>
            <person name="Cardaioli E."/>
            <person name="Iannotti N."/>
            <person name="Marturano G."/>
            <person name="Paoli F."/>
            <person name="Bruttini M."/>
            <person name="Carapelli A."/>
            <person name="Frati F."/>
            <person name="Nardi F."/>
        </authorList>
    </citation>
    <scope>NUCLEOTIDE SEQUENCE [LARGE SCALE GENOMIC DNA]</scope>
    <source>
        <strain evidence="1">DMR45628</strain>
    </source>
</reference>
<dbReference type="EMBL" id="JASPKY010000532">
    <property type="protein sequence ID" value="KAK9693715.1"/>
    <property type="molecule type" value="Genomic_DNA"/>
</dbReference>
<gene>
    <name evidence="1" type="ORF">QE152_g34011</name>
</gene>
<comment type="caution">
    <text evidence="1">The sequence shown here is derived from an EMBL/GenBank/DDBJ whole genome shotgun (WGS) entry which is preliminary data.</text>
</comment>
<proteinExistence type="predicted"/>
<sequence length="105" mass="12620">MSTNFKHKEIRQTTWMSPDFKTRNQIDHVLIEYKHQRCITDETKKARNVGTKNAIPFLKDSNGELIGNTQGKLKIMKEHFEKVFWNEDEHEECEAEENCHWKEDR</sequence>
<dbReference type="Proteomes" id="UP001458880">
    <property type="component" value="Unassembled WGS sequence"/>
</dbReference>
<keyword evidence="2" id="KW-1185">Reference proteome</keyword>
<protein>
    <submittedName>
        <fullName evidence="1">Uncharacterized protein</fullName>
    </submittedName>
</protein>
<evidence type="ECO:0000313" key="2">
    <source>
        <dbReference type="Proteomes" id="UP001458880"/>
    </source>
</evidence>
<name>A0AAW1IV65_POPJA</name>
<evidence type="ECO:0000313" key="1">
    <source>
        <dbReference type="EMBL" id="KAK9693715.1"/>
    </source>
</evidence>
<accession>A0AAW1IV65</accession>
<organism evidence="1 2">
    <name type="scientific">Popillia japonica</name>
    <name type="common">Japanese beetle</name>
    <dbReference type="NCBI Taxonomy" id="7064"/>
    <lineage>
        <taxon>Eukaryota</taxon>
        <taxon>Metazoa</taxon>
        <taxon>Ecdysozoa</taxon>
        <taxon>Arthropoda</taxon>
        <taxon>Hexapoda</taxon>
        <taxon>Insecta</taxon>
        <taxon>Pterygota</taxon>
        <taxon>Neoptera</taxon>
        <taxon>Endopterygota</taxon>
        <taxon>Coleoptera</taxon>
        <taxon>Polyphaga</taxon>
        <taxon>Scarabaeiformia</taxon>
        <taxon>Scarabaeidae</taxon>
        <taxon>Rutelinae</taxon>
        <taxon>Popillia</taxon>
    </lineage>
</organism>